<reference evidence="1 2" key="1">
    <citation type="submission" date="2017-06" db="EMBL/GenBank/DDBJ databases">
        <title>Genome Sequencing of the methanotroph Methylovulum psychrotolerants str. HV10-M2 isolated from a high-altitude environment.</title>
        <authorList>
            <person name="Mateos-Rivera A."/>
        </authorList>
    </citation>
    <scope>NUCLEOTIDE SEQUENCE [LARGE SCALE GENOMIC DNA]</scope>
    <source>
        <strain evidence="1 2">HV10_M2</strain>
    </source>
</reference>
<sequence length="185" mass="20306">MKKALLFLSGVIVVAVAAYFVLFPRDTFISFSGPNSGIVTFSSSGVSFESAPDQYASNGFDHIEPYVARLLVPSKHFQFLHIFTPDDTRSFSLSARDGVVEAGLSFEWRQEPQREAAIRKFFSSLGIAPSKDYLASNGELPDAILFLKYPVSGNTTEITALTKRILQELCGISATEALNISLQEK</sequence>
<dbReference type="EMBL" id="CP022129">
    <property type="protein sequence ID" value="ASF46738.1"/>
    <property type="molecule type" value="Genomic_DNA"/>
</dbReference>
<protein>
    <submittedName>
        <fullName evidence="1">Uncharacterized protein</fullName>
    </submittedName>
</protein>
<evidence type="ECO:0000313" key="2">
    <source>
        <dbReference type="Proteomes" id="UP000197019"/>
    </source>
</evidence>
<accession>A0A1Z4BZM9</accession>
<evidence type="ECO:0000313" key="1">
    <source>
        <dbReference type="EMBL" id="ASF46738.1"/>
    </source>
</evidence>
<dbReference type="Proteomes" id="UP000197019">
    <property type="component" value="Chromosome"/>
</dbReference>
<name>A0A1Z4BZM9_9GAMM</name>
<gene>
    <name evidence="1" type="ORF">CEK71_12000</name>
</gene>
<keyword evidence="2" id="KW-1185">Reference proteome</keyword>
<proteinExistence type="predicted"/>
<dbReference type="AlphaFoldDB" id="A0A1Z4BZM9"/>
<organism evidence="1 2">
    <name type="scientific">Methylovulum psychrotolerans</name>
    <dbReference type="NCBI Taxonomy" id="1704499"/>
    <lineage>
        <taxon>Bacteria</taxon>
        <taxon>Pseudomonadati</taxon>
        <taxon>Pseudomonadota</taxon>
        <taxon>Gammaproteobacteria</taxon>
        <taxon>Methylococcales</taxon>
        <taxon>Methylococcaceae</taxon>
        <taxon>Methylovulum</taxon>
    </lineage>
</organism>
<dbReference type="RefSeq" id="WP_088619610.1">
    <property type="nucleotide sequence ID" value="NZ_CP022129.1"/>
</dbReference>
<dbReference type="KEGG" id="mpsy:CEK71_12000"/>